<keyword evidence="3" id="KW-1185">Reference proteome</keyword>
<name>A0ABN8IHK3_9NEOP</name>
<evidence type="ECO:0000256" key="1">
    <source>
        <dbReference type="SAM" id="MobiDB-lite"/>
    </source>
</evidence>
<dbReference type="Proteomes" id="UP000837857">
    <property type="component" value="Chromosome 22"/>
</dbReference>
<reference evidence="2" key="1">
    <citation type="submission" date="2022-03" db="EMBL/GenBank/DDBJ databases">
        <authorList>
            <person name="Martin H S."/>
        </authorList>
    </citation>
    <scope>NUCLEOTIDE SEQUENCE</scope>
</reference>
<evidence type="ECO:0000313" key="2">
    <source>
        <dbReference type="EMBL" id="CAH2055776.1"/>
    </source>
</evidence>
<gene>
    <name evidence="2" type="ORF">IPOD504_LOCUS9093</name>
</gene>
<sequence length="88" mass="9915">MKKTKEAPLRRKKESQPIGTAARSAPTALTLNCAASPCNYRGRSIASDWRYHVSLAAIRRLMRNSPRAHPEVLPRLREISFDATLQMP</sequence>
<organism evidence="2 3">
    <name type="scientific">Iphiclides podalirius</name>
    <name type="common">scarce swallowtail</name>
    <dbReference type="NCBI Taxonomy" id="110791"/>
    <lineage>
        <taxon>Eukaryota</taxon>
        <taxon>Metazoa</taxon>
        <taxon>Ecdysozoa</taxon>
        <taxon>Arthropoda</taxon>
        <taxon>Hexapoda</taxon>
        <taxon>Insecta</taxon>
        <taxon>Pterygota</taxon>
        <taxon>Neoptera</taxon>
        <taxon>Endopterygota</taxon>
        <taxon>Lepidoptera</taxon>
        <taxon>Glossata</taxon>
        <taxon>Ditrysia</taxon>
        <taxon>Papilionoidea</taxon>
        <taxon>Papilionidae</taxon>
        <taxon>Papilioninae</taxon>
        <taxon>Iphiclides</taxon>
    </lineage>
</organism>
<dbReference type="EMBL" id="OW152834">
    <property type="protein sequence ID" value="CAH2055776.1"/>
    <property type="molecule type" value="Genomic_DNA"/>
</dbReference>
<feature type="region of interest" description="Disordered" evidence="1">
    <location>
        <begin position="1"/>
        <end position="23"/>
    </location>
</feature>
<evidence type="ECO:0000313" key="3">
    <source>
        <dbReference type="Proteomes" id="UP000837857"/>
    </source>
</evidence>
<proteinExistence type="predicted"/>
<protein>
    <submittedName>
        <fullName evidence="2">Uncharacterized protein</fullName>
    </submittedName>
</protein>
<accession>A0ABN8IHK3</accession>
<feature type="non-terminal residue" evidence="2">
    <location>
        <position position="1"/>
    </location>
</feature>